<feature type="transmembrane region" description="Helical" evidence="1">
    <location>
        <begin position="61"/>
        <end position="79"/>
    </location>
</feature>
<protein>
    <submittedName>
        <fullName evidence="2">Uncharacterized protein</fullName>
    </submittedName>
</protein>
<keyword evidence="1" id="KW-1133">Transmembrane helix</keyword>
<organism evidence="2 3">
    <name type="scientific">Cohnella ginsengisoli</name>
    <dbReference type="NCBI Taxonomy" id="425004"/>
    <lineage>
        <taxon>Bacteria</taxon>
        <taxon>Bacillati</taxon>
        <taxon>Bacillota</taxon>
        <taxon>Bacilli</taxon>
        <taxon>Bacillales</taxon>
        <taxon>Paenibacillaceae</taxon>
        <taxon>Cohnella</taxon>
    </lineage>
</organism>
<feature type="transmembrane region" description="Helical" evidence="1">
    <location>
        <begin position="260"/>
        <end position="282"/>
    </location>
</feature>
<comment type="caution">
    <text evidence="2">The sequence shown here is derived from an EMBL/GenBank/DDBJ whole genome shotgun (WGS) entry which is preliminary data.</text>
</comment>
<feature type="transmembrane region" description="Helical" evidence="1">
    <location>
        <begin position="227"/>
        <end position="248"/>
    </location>
</feature>
<dbReference type="Proteomes" id="UP001153387">
    <property type="component" value="Unassembled WGS sequence"/>
</dbReference>
<evidence type="ECO:0000256" key="1">
    <source>
        <dbReference type="SAM" id="Phobius"/>
    </source>
</evidence>
<feature type="transmembrane region" description="Helical" evidence="1">
    <location>
        <begin position="21"/>
        <end position="41"/>
    </location>
</feature>
<keyword evidence="3" id="KW-1185">Reference proteome</keyword>
<keyword evidence="1" id="KW-0812">Transmembrane</keyword>
<dbReference type="AlphaFoldDB" id="A0A9X4QPF4"/>
<dbReference type="RefSeq" id="WP_277566455.1">
    <property type="nucleotide sequence ID" value="NZ_JAPDHZ010000003.1"/>
</dbReference>
<gene>
    <name evidence="2" type="ORF">OMP38_18715</name>
</gene>
<proteinExistence type="predicted"/>
<reference evidence="2 3" key="1">
    <citation type="submission" date="2022-10" db="EMBL/GenBank/DDBJ databases">
        <title>Comparative genomic analysis of Cohnella hashimotonis sp. nov., isolated from the International Space Station.</title>
        <authorList>
            <person name="Simpson A."/>
            <person name="Venkateswaran K."/>
        </authorList>
    </citation>
    <scope>NUCLEOTIDE SEQUENCE [LARGE SCALE GENOMIC DNA]</scope>
    <source>
        <strain evidence="2 3">DSM 18997</strain>
    </source>
</reference>
<keyword evidence="1" id="KW-0472">Membrane</keyword>
<sequence length="290" mass="31278">MRSDTVQGAKRGQRWFEGEKGLLLTGLLGFVLAAACGIWTLMNGGEVPPGGDVSKAFSFNAALGVFLLSTAAILPVSALGERSRAWFRRVYIGLALYAYGAETIQNFRGVNPRFVENGAALDQAVGNLFAFVALLLVLFYLYVGVQFFRARAYRLRPEVAIGIRYAMIAVTVSFAAGIWISVNQGRLTGADGNIIWLHGLGFHALQAVPLVAWLVERTNANARARRALVHIAGISYLLGLAAIGWRTIDGRSLMEWSPLPIAAGVCFLISLAAGASALRRAVRIADGRRQ</sequence>
<feature type="transmembrane region" description="Helical" evidence="1">
    <location>
        <begin position="194"/>
        <end position="215"/>
    </location>
</feature>
<evidence type="ECO:0000313" key="3">
    <source>
        <dbReference type="Proteomes" id="UP001153387"/>
    </source>
</evidence>
<accession>A0A9X4QPF4</accession>
<dbReference type="EMBL" id="JAPDHZ010000003">
    <property type="protein sequence ID" value="MDG0792680.1"/>
    <property type="molecule type" value="Genomic_DNA"/>
</dbReference>
<feature type="transmembrane region" description="Helical" evidence="1">
    <location>
        <begin position="124"/>
        <end position="143"/>
    </location>
</feature>
<feature type="transmembrane region" description="Helical" evidence="1">
    <location>
        <begin position="86"/>
        <end position="104"/>
    </location>
</feature>
<name>A0A9X4QPF4_9BACL</name>
<feature type="transmembrane region" description="Helical" evidence="1">
    <location>
        <begin position="163"/>
        <end position="182"/>
    </location>
</feature>
<evidence type="ECO:0000313" key="2">
    <source>
        <dbReference type="EMBL" id="MDG0792680.1"/>
    </source>
</evidence>